<dbReference type="SUPFAM" id="SSF103088">
    <property type="entry name" value="OmpA-like"/>
    <property type="match status" value="1"/>
</dbReference>
<feature type="region of interest" description="Disordered" evidence="5">
    <location>
        <begin position="31"/>
        <end position="70"/>
    </location>
</feature>
<name>A0A4Q5LN76_9SPHI</name>
<keyword evidence="3" id="KW-0998">Cell outer membrane</keyword>
<dbReference type="RefSeq" id="WP_129876442.1">
    <property type="nucleotide sequence ID" value="NZ_SEWG01000003.1"/>
</dbReference>
<keyword evidence="8" id="KW-1185">Reference proteome</keyword>
<dbReference type="GO" id="GO:0009279">
    <property type="term" value="C:cell outer membrane"/>
    <property type="evidence" value="ECO:0007669"/>
    <property type="project" value="UniProtKB-SubCell"/>
</dbReference>
<dbReference type="InterPro" id="IPR036737">
    <property type="entry name" value="OmpA-like_sf"/>
</dbReference>
<dbReference type="PANTHER" id="PTHR30329:SF21">
    <property type="entry name" value="LIPOPROTEIN YIAD-RELATED"/>
    <property type="match status" value="1"/>
</dbReference>
<gene>
    <name evidence="7" type="ORF">EWM62_09655</name>
</gene>
<evidence type="ECO:0000256" key="5">
    <source>
        <dbReference type="SAM" id="MobiDB-lite"/>
    </source>
</evidence>
<dbReference type="PANTHER" id="PTHR30329">
    <property type="entry name" value="STATOR ELEMENT OF FLAGELLAR MOTOR COMPLEX"/>
    <property type="match status" value="1"/>
</dbReference>
<evidence type="ECO:0000256" key="4">
    <source>
        <dbReference type="PROSITE-ProRule" id="PRU00473"/>
    </source>
</evidence>
<accession>A0A4Q5LN76</accession>
<evidence type="ECO:0000259" key="6">
    <source>
        <dbReference type="PROSITE" id="PS51123"/>
    </source>
</evidence>
<dbReference type="AlphaFoldDB" id="A0A4Q5LN76"/>
<dbReference type="Proteomes" id="UP000293331">
    <property type="component" value="Unassembled WGS sequence"/>
</dbReference>
<reference evidence="7 8" key="1">
    <citation type="submission" date="2019-02" db="EMBL/GenBank/DDBJ databases">
        <title>Bacterial novel species Mucilaginibacter sp. 17JY9-4 isolated from soil.</title>
        <authorList>
            <person name="Jung H.-Y."/>
        </authorList>
    </citation>
    <scope>NUCLEOTIDE SEQUENCE [LARGE SCALE GENOMIC DNA]</scope>
    <source>
        <strain evidence="7 8">17JY9-4</strain>
    </source>
</reference>
<dbReference type="PRINTS" id="PR01021">
    <property type="entry name" value="OMPADOMAIN"/>
</dbReference>
<dbReference type="InterPro" id="IPR006664">
    <property type="entry name" value="OMP_bac"/>
</dbReference>
<evidence type="ECO:0000313" key="7">
    <source>
        <dbReference type="EMBL" id="RYU90893.1"/>
    </source>
</evidence>
<dbReference type="OrthoDB" id="9782229at2"/>
<comment type="subcellular location">
    <subcellularLocation>
        <location evidence="1">Cell outer membrane</location>
    </subcellularLocation>
</comment>
<evidence type="ECO:0000256" key="1">
    <source>
        <dbReference type="ARBA" id="ARBA00004442"/>
    </source>
</evidence>
<organism evidence="7 8">
    <name type="scientific">Mucilaginibacter terrigena</name>
    <dbReference type="NCBI Taxonomy" id="2492395"/>
    <lineage>
        <taxon>Bacteria</taxon>
        <taxon>Pseudomonadati</taxon>
        <taxon>Bacteroidota</taxon>
        <taxon>Sphingobacteriia</taxon>
        <taxon>Sphingobacteriales</taxon>
        <taxon>Sphingobacteriaceae</taxon>
        <taxon>Mucilaginibacter</taxon>
    </lineage>
</organism>
<protein>
    <submittedName>
        <fullName evidence="7">OmpA family protein</fullName>
    </submittedName>
</protein>
<feature type="domain" description="OmpA-like" evidence="6">
    <location>
        <begin position="64"/>
        <end position="178"/>
    </location>
</feature>
<feature type="compositionally biased region" description="Pro residues" evidence="5">
    <location>
        <begin position="43"/>
        <end position="65"/>
    </location>
</feature>
<dbReference type="Gene3D" id="3.30.1330.60">
    <property type="entry name" value="OmpA-like domain"/>
    <property type="match status" value="1"/>
</dbReference>
<dbReference type="EMBL" id="SEWG01000003">
    <property type="protein sequence ID" value="RYU90893.1"/>
    <property type="molecule type" value="Genomic_DNA"/>
</dbReference>
<evidence type="ECO:0000256" key="2">
    <source>
        <dbReference type="ARBA" id="ARBA00023136"/>
    </source>
</evidence>
<evidence type="ECO:0000313" key="8">
    <source>
        <dbReference type="Proteomes" id="UP000293331"/>
    </source>
</evidence>
<comment type="caution">
    <text evidence="7">The sequence shown here is derived from an EMBL/GenBank/DDBJ whole genome shotgun (WGS) entry which is preliminary data.</text>
</comment>
<sequence>MKFLKTFYLPFVIILSIAVLPSCSKKVMKPSPPFIAPASNTPTTPPPPPPAPPKQTPPPPPPAAPEKPDYNFKNIQFEFNSGILKTDAYPALDKAAAEMKKDPSVKFVLNGNSSAEGTDEHNMSLSVERANAVKTYLVNTGVNGANLEVKGYGESKPITSNATEEGRVLNRRVEIKLQ</sequence>
<dbReference type="CDD" id="cd07185">
    <property type="entry name" value="OmpA_C-like"/>
    <property type="match status" value="1"/>
</dbReference>
<dbReference type="InterPro" id="IPR006665">
    <property type="entry name" value="OmpA-like"/>
</dbReference>
<dbReference type="InterPro" id="IPR050330">
    <property type="entry name" value="Bact_OuterMem_StrucFunc"/>
</dbReference>
<keyword evidence="2 4" id="KW-0472">Membrane</keyword>
<proteinExistence type="predicted"/>
<evidence type="ECO:0000256" key="3">
    <source>
        <dbReference type="ARBA" id="ARBA00023237"/>
    </source>
</evidence>
<dbReference type="Pfam" id="PF00691">
    <property type="entry name" value="OmpA"/>
    <property type="match status" value="1"/>
</dbReference>
<dbReference type="PROSITE" id="PS51123">
    <property type="entry name" value="OMPA_2"/>
    <property type="match status" value="1"/>
</dbReference>